<keyword evidence="4" id="KW-0496">Mitochondrion</keyword>
<evidence type="ECO:0000256" key="1">
    <source>
        <dbReference type="ARBA" id="ARBA00003757"/>
    </source>
</evidence>
<dbReference type="InterPro" id="IPR036525">
    <property type="entry name" value="Tubulin/FtsZ_GTPase_sf"/>
</dbReference>
<protein>
    <submittedName>
        <fullName evidence="7">Tubulin nucleotide-binding domain-like protein</fullName>
    </submittedName>
</protein>
<evidence type="ECO:0000256" key="4">
    <source>
        <dbReference type="ARBA" id="ARBA00023128"/>
    </source>
</evidence>
<comment type="subcellular location">
    <subcellularLocation>
        <location evidence="2">Mitochondrion</location>
    </subcellularLocation>
</comment>
<feature type="domain" description="DML1/Misato tubulin" evidence="6">
    <location>
        <begin position="123"/>
        <end position="306"/>
    </location>
</feature>
<proteinExistence type="inferred from homology"/>
<feature type="domain" description="Misato Segment II tubulin-like" evidence="5">
    <location>
        <begin position="2"/>
        <end position="115"/>
    </location>
</feature>
<dbReference type="GO" id="GO:0007005">
    <property type="term" value="P:mitochondrion organization"/>
    <property type="evidence" value="ECO:0007669"/>
    <property type="project" value="InterPro"/>
</dbReference>
<dbReference type="GO" id="GO:0005739">
    <property type="term" value="C:mitochondrion"/>
    <property type="evidence" value="ECO:0007669"/>
    <property type="project" value="UniProtKB-SubCell"/>
</dbReference>
<dbReference type="InterPro" id="IPR019605">
    <property type="entry name" value="Misato_II_tubulin-like"/>
</dbReference>
<sequence>MREIVTLQLGNLSNYVATHFWNAQESYFTYAEDETSLVDHNIHWRPGLGEDGSETFLPRAVVYDLKGGFGPLKKVNPMYDAAQGQDASLASLWPGKPAVQRQPPLSQSTYQQALDAGLKPSRALQPSDVRYWSDYSRVYYHPKSLVQLYDFELGSSIMPFERFETGAELFESLDKEDEIVDRDWRPFVEECDQMQGVQVFASLDDAWGGFAASYVERLRDEHPKSCIWVWGVQSPVAGVAREKRRMRLANTALSLNAACGQASMVVPLGVPDARIPAGVAVDGGSPWHVSALLATAAESASLQSRLRLDGGSSRPLGLSDMAECLNVSGRQTLANMRLGVGPRAVDARERPEMDLSQIASLKDGGRLGSGSERAFGRLSSVRRPEGSGDEPGDVTMVEQRPVIGSSIVRNHHTSLLYPLLDSFPSIYDYDLQGRESIPVHTSLASDGSIVHKMRNLRTQVAPSISLEERENLVNGLAELGAAYEDEWSSGSDSGDDDL</sequence>
<accession>A0A2T4C1L4</accession>
<gene>
    <name evidence="7" type="ORF">M440DRAFT_1402972</name>
</gene>
<dbReference type="Proteomes" id="UP000240760">
    <property type="component" value="Unassembled WGS sequence"/>
</dbReference>
<dbReference type="STRING" id="983965.A0A2T4C1L4"/>
<evidence type="ECO:0000259" key="5">
    <source>
        <dbReference type="Pfam" id="PF10644"/>
    </source>
</evidence>
<evidence type="ECO:0000256" key="3">
    <source>
        <dbReference type="ARBA" id="ARBA00008507"/>
    </source>
</evidence>
<dbReference type="PANTHER" id="PTHR13391">
    <property type="entry name" value="MITOCHONDRIAL DISTRIBUTION REGULATOR MISATO"/>
    <property type="match status" value="1"/>
</dbReference>
<dbReference type="AlphaFoldDB" id="A0A2T4C1L4"/>
<dbReference type="InterPro" id="IPR029209">
    <property type="entry name" value="DML1/Misato_tubulin"/>
</dbReference>
<dbReference type="EMBL" id="KZ679134">
    <property type="protein sequence ID" value="PTB75457.1"/>
    <property type="molecule type" value="Genomic_DNA"/>
</dbReference>
<evidence type="ECO:0000256" key="2">
    <source>
        <dbReference type="ARBA" id="ARBA00004173"/>
    </source>
</evidence>
<reference evidence="7 8" key="1">
    <citation type="submission" date="2016-07" db="EMBL/GenBank/DDBJ databases">
        <title>Multiple horizontal gene transfer events from other fungi enriched the ability of initially mycotrophic Trichoderma (Ascomycota) to feed on dead plant biomass.</title>
        <authorList>
            <consortium name="DOE Joint Genome Institute"/>
            <person name="Aerts A."/>
            <person name="Atanasova L."/>
            <person name="Chenthamara K."/>
            <person name="Zhang J."/>
            <person name="Grujic M."/>
            <person name="Henrissat B."/>
            <person name="Kuo A."/>
            <person name="Salamov A."/>
            <person name="Lipzen A."/>
            <person name="Labutti K."/>
            <person name="Barry K."/>
            <person name="Miao Y."/>
            <person name="Rahimi M.J."/>
            <person name="Shen Q."/>
            <person name="Grigoriev I.V."/>
            <person name="Kubicek C.P."/>
            <person name="Druzhinina I.S."/>
        </authorList>
    </citation>
    <scope>NUCLEOTIDE SEQUENCE [LARGE SCALE GENOMIC DNA]</scope>
    <source>
        <strain evidence="7 8">ATCC 18648</strain>
    </source>
</reference>
<dbReference type="SUPFAM" id="SSF52490">
    <property type="entry name" value="Tubulin nucleotide-binding domain-like"/>
    <property type="match status" value="1"/>
</dbReference>
<comment type="similarity">
    <text evidence="3">Belongs to the misato family.</text>
</comment>
<organism evidence="7 8">
    <name type="scientific">Trichoderma longibrachiatum ATCC 18648</name>
    <dbReference type="NCBI Taxonomy" id="983965"/>
    <lineage>
        <taxon>Eukaryota</taxon>
        <taxon>Fungi</taxon>
        <taxon>Dikarya</taxon>
        <taxon>Ascomycota</taxon>
        <taxon>Pezizomycotina</taxon>
        <taxon>Sordariomycetes</taxon>
        <taxon>Hypocreomycetidae</taxon>
        <taxon>Hypocreales</taxon>
        <taxon>Hypocreaceae</taxon>
        <taxon>Trichoderma</taxon>
    </lineage>
</organism>
<dbReference type="Pfam" id="PF14881">
    <property type="entry name" value="Tubulin_3"/>
    <property type="match status" value="1"/>
</dbReference>
<comment type="function">
    <text evidence="1">Involved in the partitioning of the mitochondrial organelle and mitochondrial DNA (mtDNA) inheritance.</text>
</comment>
<dbReference type="Gene3D" id="3.40.50.1440">
    <property type="entry name" value="Tubulin/FtsZ, GTPase domain"/>
    <property type="match status" value="1"/>
</dbReference>
<evidence type="ECO:0000313" key="8">
    <source>
        <dbReference type="Proteomes" id="UP000240760"/>
    </source>
</evidence>
<keyword evidence="8" id="KW-1185">Reference proteome</keyword>
<evidence type="ECO:0000313" key="7">
    <source>
        <dbReference type="EMBL" id="PTB75457.1"/>
    </source>
</evidence>
<dbReference type="InterPro" id="IPR049942">
    <property type="entry name" value="DML1/Misato"/>
</dbReference>
<name>A0A2T4C1L4_TRILO</name>
<evidence type="ECO:0000259" key="6">
    <source>
        <dbReference type="Pfam" id="PF14881"/>
    </source>
</evidence>
<dbReference type="CDD" id="cd06060">
    <property type="entry name" value="misato"/>
    <property type="match status" value="1"/>
</dbReference>
<dbReference type="OrthoDB" id="271881at2759"/>
<dbReference type="Pfam" id="PF10644">
    <property type="entry name" value="Misat_Tub_SegII"/>
    <property type="match status" value="1"/>
</dbReference>
<dbReference type="PANTHER" id="PTHR13391:SF0">
    <property type="entry name" value="PROTEIN MISATO HOMOLOG 1"/>
    <property type="match status" value="1"/>
</dbReference>